<evidence type="ECO:0000256" key="1">
    <source>
        <dbReference type="ARBA" id="ARBA00004389"/>
    </source>
</evidence>
<dbReference type="InterPro" id="IPR031814">
    <property type="entry name" value="ALG11_N"/>
</dbReference>
<evidence type="ECO:0000256" key="3">
    <source>
        <dbReference type="ARBA" id="ARBA00009481"/>
    </source>
</evidence>
<proteinExistence type="inferred from homology"/>
<comment type="catalytic activity">
    <reaction evidence="11 13">
        <text>an alpha-D-Man-(1-&gt;3)-[alpha-D-Man-(1-&gt;6)]-beta-D-Man-(1-&gt;4)-beta-D-GlcNAc-(1-&gt;4)-alpha-D-GlcNAc-diphospho-di-trans,poly-cis-dolichol + 2 GDP-alpha-D-mannose = an alpha-D-Man-(1-&gt;2)-alpha-D-Man-(1-&gt;2)-alpha-D-Man-(1-&gt;3)-[alpha-D-Man-(1-&gt;6)]-beta-D-Man-(1-&gt;4)-beta-D-GlcNAc-(1-&gt;4)-alpha-D-GlcNAc-diphospho-di-trans,poly-cis-dolichol + 2 GDP + 2 H(+)</text>
        <dbReference type="Rhea" id="RHEA:29523"/>
        <dbReference type="Rhea" id="RHEA-COMP:19515"/>
        <dbReference type="Rhea" id="RHEA-COMP:19516"/>
        <dbReference type="ChEBI" id="CHEBI:15378"/>
        <dbReference type="ChEBI" id="CHEBI:57527"/>
        <dbReference type="ChEBI" id="CHEBI:58189"/>
        <dbReference type="ChEBI" id="CHEBI:132511"/>
        <dbReference type="ChEBI" id="CHEBI:132515"/>
        <dbReference type="EC" id="2.4.1.131"/>
    </reaction>
    <physiologicalReaction direction="left-to-right" evidence="11 13">
        <dbReference type="Rhea" id="RHEA:29524"/>
    </physiologicalReaction>
</comment>
<feature type="domain" description="Exoribonuclease phosphorolytic" evidence="16">
    <location>
        <begin position="487"/>
        <end position="618"/>
    </location>
</feature>
<dbReference type="GO" id="GO:0000178">
    <property type="term" value="C:exosome (RNase complex)"/>
    <property type="evidence" value="ECO:0007669"/>
    <property type="project" value="InterPro"/>
</dbReference>
<dbReference type="EMBL" id="CAJOBC010004972">
    <property type="protein sequence ID" value="CAF3846899.1"/>
    <property type="molecule type" value="Genomic_DNA"/>
</dbReference>
<comment type="function">
    <text evidence="12">GDP-Man:Man(3)GlcNAc(2)-PP-Dol alpha-1,2-mannosyltransferase that operates in the biosynthetic pathway of dolichol-linked oligosaccharides, the glycan precursors employed in protein asparagine (N)-glycosylation. The assembly of dolichol-linked oligosaccharides begins on the cytosolic side of the endoplasmic reticulum membrane and finishes in its lumen. The sequential addition of sugars to dolichol pyrophosphate produces dolichol-linked oligosaccharides containing fourteen sugars, including two GlcNAcs, nine mannoses and three glucoses. Once assembled, the oligosaccharide is transferred from the lipid to nascent proteins by oligosaccharyltransferases. Catalyzes, on the cytoplasmic face of the endoplasmic reticulum, the addition of the fourth and fifth mannose residues to the dolichol-linked oligosaccharide chain, to produce Man(5)GlcNAc(2)-PP-dolichol core oligosaccharide. Man(5)GlcNAc(2)-PP-dolichol is a substrate for ALG3, the following enzyme in the biosynthetic pathway.</text>
</comment>
<dbReference type="GO" id="GO:0006396">
    <property type="term" value="P:RNA processing"/>
    <property type="evidence" value="ECO:0007669"/>
    <property type="project" value="InterPro"/>
</dbReference>
<evidence type="ECO:0000256" key="12">
    <source>
        <dbReference type="ARBA" id="ARBA00045128"/>
    </source>
</evidence>
<evidence type="ECO:0000259" key="18">
    <source>
        <dbReference type="Pfam" id="PF15924"/>
    </source>
</evidence>
<feature type="transmembrane region" description="Helical" evidence="13">
    <location>
        <begin position="164"/>
        <end position="186"/>
    </location>
</feature>
<evidence type="ECO:0000256" key="14">
    <source>
        <dbReference type="SAM" id="Coils"/>
    </source>
</evidence>
<evidence type="ECO:0000256" key="10">
    <source>
        <dbReference type="ARBA" id="ARBA00023242"/>
    </source>
</evidence>
<keyword evidence="21" id="KW-1185">Reference proteome</keyword>
<comment type="caution">
    <text evidence="19">The sequence shown here is derived from an EMBL/GenBank/DDBJ whole genome shotgun (WGS) entry which is preliminary data.</text>
</comment>
<dbReference type="Pfam" id="PF01138">
    <property type="entry name" value="RNase_PH"/>
    <property type="match status" value="1"/>
</dbReference>
<dbReference type="InterPro" id="IPR015847">
    <property type="entry name" value="ExoRNase_PH_dom2"/>
</dbReference>
<dbReference type="UniPathway" id="UPA00378"/>
<keyword evidence="14" id="KW-0175">Coiled coil</keyword>
<keyword evidence="4 13" id="KW-0328">Glycosyltransferase</keyword>
<dbReference type="SUPFAM" id="SSF55666">
    <property type="entry name" value="Ribonuclease PH domain 2-like"/>
    <property type="match status" value="1"/>
</dbReference>
<dbReference type="EC" id="2.4.1.131" evidence="13"/>
<dbReference type="GO" id="GO:0006487">
    <property type="term" value="P:protein N-linked glycosylation"/>
    <property type="evidence" value="ECO:0007669"/>
    <property type="project" value="TreeGrafter"/>
</dbReference>
<dbReference type="InterPro" id="IPR033100">
    <property type="entry name" value="Rrp45"/>
</dbReference>
<evidence type="ECO:0000256" key="4">
    <source>
        <dbReference type="ARBA" id="ARBA00022676"/>
    </source>
</evidence>
<dbReference type="CDD" id="cd11368">
    <property type="entry name" value="RNase_PH_RRP45"/>
    <property type="match status" value="1"/>
</dbReference>
<dbReference type="InterPro" id="IPR027408">
    <property type="entry name" value="PNPase/RNase_PH_dom_sf"/>
</dbReference>
<dbReference type="Proteomes" id="UP000663829">
    <property type="component" value="Unassembled WGS sequence"/>
</dbReference>
<dbReference type="Pfam" id="PF15924">
    <property type="entry name" value="ALG11_N"/>
    <property type="match status" value="1"/>
</dbReference>
<dbReference type="EMBL" id="CAJNOQ010004971">
    <property type="protein sequence ID" value="CAF1081003.1"/>
    <property type="molecule type" value="Genomic_DNA"/>
</dbReference>
<feature type="domain" description="Glycosyl transferase family 1" evidence="15">
    <location>
        <begin position="322"/>
        <end position="476"/>
    </location>
</feature>
<keyword evidence="8 13" id="KW-1133">Transmembrane helix</keyword>
<dbReference type="CDD" id="cd03806">
    <property type="entry name" value="GT4_ALG11-like"/>
    <property type="match status" value="1"/>
</dbReference>
<dbReference type="Gene3D" id="3.40.50.2000">
    <property type="entry name" value="Glycogen Phosphorylase B"/>
    <property type="match status" value="1"/>
</dbReference>
<comment type="subcellular location">
    <subcellularLocation>
        <location evidence="1">Endoplasmic reticulum membrane</location>
        <topology evidence="1">Single-pass membrane protein</topology>
    </subcellularLocation>
</comment>
<accession>A0A814MLY5</accession>
<comment type="pathway">
    <text evidence="2 13">Protein modification; protein glycosylation.</text>
</comment>
<sequence length="748" mass="86944">MPVLKFTIQTFLFACWGWTLISLVLLSSFTFFLFNICLASFMFWFLVTLGAWILFIVPFLKFIYLPYRKRQWQEWTAMNNAKISMAFFHPYCNDGGGGERVLWTAIDAITKNYKDIRIVVYTGDCDYTPERILQRVRERFDMNLNAHSISFIYLKTRWLVEAKYYKMFTLLGQSVGSILLGLEALLRFVPDIYFDSMGYAFTYPLFRYIGSSKVLCYVHYPTISTDMLERVTERRITYNNRGFISNNIYLSKLKLYYYKLFAYIYGLCGKCSELTYVNSSWTKQHINQIWSTSNRTHLVYPPCDVQSFLAMPLYDDNKRQFFTIVSVGQFRPEKDHELQIRSFHDLLQRIPERRSQLRLLLIGSCRHEDDRQRVESLRTLVDNLNLNDVVEFKLNIKFDELKTDLNQAMIGLHTMWNEHFGIGIVEMMAAGTIVLAHNSGGPKMDIVDNQTGFLAHDLDSYATKMRQIIELSNDERLRLDHRRPFSLRPADIEFRQEYGSVVVRIGRTRVLAQTSCKIVKPKETRPNEGRLRILLKNIHLLSFSFDAGRQSQWTTTLSRHLLQNIQDSRCVDMESLCIVAYEHVWEIVITLNVLDYDGNMLDCANIAALCALSHFRCPAVTIKGFDVYLHSTSERNPVPIRILHLPIMITFALFENGEHMLVDACDAEEKVMEGLFSVGLNQHKELSCLAMLGEISLSRDQIQNCITLAHGLVLDLTKLIRNALNENEKLHAKQMILKEQDKPKILNK</sequence>
<dbReference type="InterPro" id="IPR020568">
    <property type="entry name" value="Ribosomal_Su5_D2-typ_SF"/>
</dbReference>
<dbReference type="GO" id="GO:0005789">
    <property type="term" value="C:endoplasmic reticulum membrane"/>
    <property type="evidence" value="ECO:0007669"/>
    <property type="project" value="UniProtKB-SubCell"/>
</dbReference>
<dbReference type="Pfam" id="PF00534">
    <property type="entry name" value="Glycos_transf_1"/>
    <property type="match status" value="1"/>
</dbReference>
<evidence type="ECO:0000313" key="19">
    <source>
        <dbReference type="EMBL" id="CAF1081003.1"/>
    </source>
</evidence>
<evidence type="ECO:0000256" key="13">
    <source>
        <dbReference type="RuleBase" id="RU367051"/>
    </source>
</evidence>
<keyword evidence="5 13" id="KW-0808">Transferase</keyword>
<evidence type="ECO:0000259" key="16">
    <source>
        <dbReference type="Pfam" id="PF01138"/>
    </source>
</evidence>
<dbReference type="PANTHER" id="PTHR45919">
    <property type="entry name" value="GDP-MAN:MAN(3)GLCNAC(2)-PP-DOL ALPHA-1,2-MANNOSYLTRANSFERASE"/>
    <property type="match status" value="1"/>
</dbReference>
<evidence type="ECO:0000256" key="6">
    <source>
        <dbReference type="ARBA" id="ARBA00022692"/>
    </source>
</evidence>
<keyword evidence="9 13" id="KW-0472">Membrane</keyword>
<dbReference type="SUPFAM" id="SSF53756">
    <property type="entry name" value="UDP-Glycosyltransferase/glycogen phosphorylase"/>
    <property type="match status" value="1"/>
</dbReference>
<dbReference type="Proteomes" id="UP000681722">
    <property type="component" value="Unassembled WGS sequence"/>
</dbReference>
<feature type="transmembrane region" description="Helical" evidence="13">
    <location>
        <begin position="42"/>
        <end position="64"/>
    </location>
</feature>
<evidence type="ECO:0000256" key="8">
    <source>
        <dbReference type="ARBA" id="ARBA00022989"/>
    </source>
</evidence>
<keyword evidence="6 13" id="KW-0812">Transmembrane</keyword>
<evidence type="ECO:0000256" key="7">
    <source>
        <dbReference type="ARBA" id="ARBA00022824"/>
    </source>
</evidence>
<dbReference type="GO" id="GO:0004377">
    <property type="term" value="F:GDP-Man:Man(3)GlcNAc(2)-PP-Dol alpha-1,2-mannosyltransferase activity"/>
    <property type="evidence" value="ECO:0007669"/>
    <property type="project" value="UniProtKB-UniRule"/>
</dbReference>
<evidence type="ECO:0000259" key="17">
    <source>
        <dbReference type="Pfam" id="PF03725"/>
    </source>
</evidence>
<feature type="domain" description="ALG11 mannosyltransferase N-terminal" evidence="18">
    <location>
        <begin position="84"/>
        <end position="290"/>
    </location>
</feature>
<dbReference type="Gene3D" id="3.30.230.70">
    <property type="entry name" value="GHMP Kinase, N-terminal domain"/>
    <property type="match status" value="1"/>
</dbReference>
<feature type="transmembrane region" description="Helical" evidence="13">
    <location>
        <begin position="12"/>
        <end position="36"/>
    </location>
</feature>
<keyword evidence="10" id="KW-0539">Nucleus</keyword>
<evidence type="ECO:0000256" key="11">
    <source>
        <dbReference type="ARBA" id="ARBA00045065"/>
    </source>
</evidence>
<dbReference type="InterPro" id="IPR036345">
    <property type="entry name" value="ExoRNase_PH_dom2_sf"/>
</dbReference>
<gene>
    <name evidence="19" type="ORF">GPM918_LOCUS17767</name>
    <name evidence="20" type="ORF">SRO942_LOCUS17766</name>
</gene>
<organism evidence="19 21">
    <name type="scientific">Didymodactylos carnosus</name>
    <dbReference type="NCBI Taxonomy" id="1234261"/>
    <lineage>
        <taxon>Eukaryota</taxon>
        <taxon>Metazoa</taxon>
        <taxon>Spiralia</taxon>
        <taxon>Gnathifera</taxon>
        <taxon>Rotifera</taxon>
        <taxon>Eurotatoria</taxon>
        <taxon>Bdelloidea</taxon>
        <taxon>Philodinida</taxon>
        <taxon>Philodinidae</taxon>
        <taxon>Didymodactylos</taxon>
    </lineage>
</organism>
<dbReference type="InterPro" id="IPR038013">
    <property type="entry name" value="ALG11"/>
</dbReference>
<evidence type="ECO:0000259" key="15">
    <source>
        <dbReference type="Pfam" id="PF00534"/>
    </source>
</evidence>
<evidence type="ECO:0000313" key="20">
    <source>
        <dbReference type="EMBL" id="CAF3846899.1"/>
    </source>
</evidence>
<feature type="coiled-coil region" evidence="14">
    <location>
        <begin position="713"/>
        <end position="740"/>
    </location>
</feature>
<dbReference type="AlphaFoldDB" id="A0A814MLY5"/>
<evidence type="ECO:0000256" key="5">
    <source>
        <dbReference type="ARBA" id="ARBA00022679"/>
    </source>
</evidence>
<dbReference type="InterPro" id="IPR001296">
    <property type="entry name" value="Glyco_trans_1"/>
</dbReference>
<evidence type="ECO:0000256" key="9">
    <source>
        <dbReference type="ARBA" id="ARBA00023136"/>
    </source>
</evidence>
<evidence type="ECO:0000313" key="21">
    <source>
        <dbReference type="Proteomes" id="UP000663829"/>
    </source>
</evidence>
<evidence type="ECO:0000256" key="2">
    <source>
        <dbReference type="ARBA" id="ARBA00004922"/>
    </source>
</evidence>
<dbReference type="PANTHER" id="PTHR45919:SF1">
    <property type="entry name" value="GDP-MAN:MAN(3)GLCNAC(2)-PP-DOL ALPHA-1,2-MANNOSYLTRANSFERASE"/>
    <property type="match status" value="1"/>
</dbReference>
<name>A0A814MLY5_9BILA</name>
<dbReference type="Pfam" id="PF03725">
    <property type="entry name" value="RNase_PH_C"/>
    <property type="match status" value="1"/>
</dbReference>
<feature type="domain" description="Exoribonuclease phosphorolytic" evidence="17">
    <location>
        <begin position="644"/>
        <end position="710"/>
    </location>
</feature>
<protein>
    <recommendedName>
        <fullName evidence="13">GDP-Man:Man(3)GlcNAc(2)-PP-Dol alpha-1,2-mannosyltransferase</fullName>
        <ecNumber evidence="13">2.4.1.131</ecNumber>
    </recommendedName>
</protein>
<keyword evidence="7 13" id="KW-0256">Endoplasmic reticulum</keyword>
<reference evidence="19" key="1">
    <citation type="submission" date="2021-02" db="EMBL/GenBank/DDBJ databases">
        <authorList>
            <person name="Nowell W R."/>
        </authorList>
    </citation>
    <scope>NUCLEOTIDE SEQUENCE</scope>
</reference>
<dbReference type="InterPro" id="IPR001247">
    <property type="entry name" value="ExoRNase_PH_dom1"/>
</dbReference>
<dbReference type="OrthoDB" id="2276068at2759"/>
<comment type="similarity">
    <text evidence="3 13">Belongs to the glycosyltransferase group 1 family. Glycosyltransferase 4 subfamily.</text>
</comment>
<dbReference type="SUPFAM" id="SSF54211">
    <property type="entry name" value="Ribosomal protein S5 domain 2-like"/>
    <property type="match status" value="1"/>
</dbReference>